<keyword evidence="1 8" id="KW-0540">Nuclease</keyword>
<keyword evidence="3 8" id="KW-0255">Endonuclease</keyword>
<dbReference type="CDD" id="cd09719">
    <property type="entry name" value="Cas1_I-E"/>
    <property type="match status" value="1"/>
</dbReference>
<keyword evidence="5 8" id="KW-0460">Magnesium</keyword>
<dbReference type="Proteomes" id="UP001250214">
    <property type="component" value="Unassembled WGS sequence"/>
</dbReference>
<comment type="similarity">
    <text evidence="8">Belongs to the CRISPR-associated endonuclease Cas1 family.</text>
</comment>
<evidence type="ECO:0000313" key="9">
    <source>
        <dbReference type="EMBL" id="MDS1269793.1"/>
    </source>
</evidence>
<keyword evidence="4 8" id="KW-0378">Hydrolase</keyword>
<dbReference type="NCBIfam" id="TIGR03638">
    <property type="entry name" value="cas1_ECOLI"/>
    <property type="match status" value="1"/>
</dbReference>
<evidence type="ECO:0000256" key="1">
    <source>
        <dbReference type="ARBA" id="ARBA00022722"/>
    </source>
</evidence>
<comment type="cofactor">
    <cofactor evidence="8">
        <name>Mg(2+)</name>
        <dbReference type="ChEBI" id="CHEBI:18420"/>
    </cofactor>
    <cofactor evidence="8">
        <name>Mn(2+)</name>
        <dbReference type="ChEBI" id="CHEBI:29035"/>
    </cofactor>
</comment>
<comment type="subunit">
    <text evidence="8">Homodimer, forms a heterotetramer with a Cas2 homodimer.</text>
</comment>
<dbReference type="PANTHER" id="PTHR34353">
    <property type="entry name" value="CRISPR-ASSOCIATED ENDONUCLEASE CAS1 1"/>
    <property type="match status" value="1"/>
</dbReference>
<gene>
    <name evidence="9" type="primary">cas1e</name>
    <name evidence="8" type="synonym">cas1</name>
    <name evidence="9" type="ORF">RIF23_05735</name>
</gene>
<keyword evidence="2 8" id="KW-0479">Metal-binding</keyword>
<evidence type="ECO:0000256" key="6">
    <source>
        <dbReference type="ARBA" id="ARBA00023118"/>
    </source>
</evidence>
<organism evidence="9 10">
    <name type="scientific">Lipingzhangella rawalii</name>
    <dbReference type="NCBI Taxonomy" id="2055835"/>
    <lineage>
        <taxon>Bacteria</taxon>
        <taxon>Bacillati</taxon>
        <taxon>Actinomycetota</taxon>
        <taxon>Actinomycetes</taxon>
        <taxon>Streptosporangiales</taxon>
        <taxon>Nocardiopsidaceae</taxon>
        <taxon>Lipingzhangella</taxon>
    </lineage>
</organism>
<comment type="function">
    <text evidence="8">CRISPR (clustered regularly interspaced short palindromic repeat), is an adaptive immune system that provides protection against mobile genetic elements (viruses, transposable elements and conjugative plasmids). CRISPR clusters contain spacers, sequences complementary to antecedent mobile elements, and target invading nucleic acids. CRISPR clusters are transcribed and processed into CRISPR RNA (crRNA). Acts as a dsDNA endonuclease. Involved in the integration of spacer DNA into the CRISPR cassette.</text>
</comment>
<keyword evidence="6 8" id="KW-0051">Antiviral defense</keyword>
<evidence type="ECO:0000256" key="4">
    <source>
        <dbReference type="ARBA" id="ARBA00022801"/>
    </source>
</evidence>
<evidence type="ECO:0000256" key="7">
    <source>
        <dbReference type="ARBA" id="ARBA00023125"/>
    </source>
</evidence>
<accession>A0ABU2H3C0</accession>
<feature type="binding site" evidence="8">
    <location>
        <position position="158"/>
    </location>
    <ligand>
        <name>Mn(2+)</name>
        <dbReference type="ChEBI" id="CHEBI:29035"/>
    </ligand>
</feature>
<dbReference type="InterPro" id="IPR019851">
    <property type="entry name" value="CRISPR-assoc_Cas1_ECOLI"/>
</dbReference>
<feature type="binding site" evidence="8">
    <location>
        <position position="225"/>
    </location>
    <ligand>
        <name>Mn(2+)</name>
        <dbReference type="ChEBI" id="CHEBI:29035"/>
    </ligand>
</feature>
<dbReference type="RefSeq" id="WP_310911332.1">
    <property type="nucleotide sequence ID" value="NZ_JAVLVT010000002.1"/>
</dbReference>
<dbReference type="EC" id="3.1.-.-" evidence="8"/>
<keyword evidence="7 8" id="KW-0238">DNA-binding</keyword>
<feature type="binding site" evidence="8">
    <location>
        <position position="238"/>
    </location>
    <ligand>
        <name>Mn(2+)</name>
        <dbReference type="ChEBI" id="CHEBI:29035"/>
    </ligand>
</feature>
<evidence type="ECO:0000313" key="10">
    <source>
        <dbReference type="Proteomes" id="UP001250214"/>
    </source>
</evidence>
<dbReference type="InterPro" id="IPR042206">
    <property type="entry name" value="CRISPR-assoc_Cas1_C"/>
</dbReference>
<dbReference type="HAMAP" id="MF_01470">
    <property type="entry name" value="Cas1"/>
    <property type="match status" value="1"/>
</dbReference>
<dbReference type="Pfam" id="PF01867">
    <property type="entry name" value="Cas_Cas1"/>
    <property type="match status" value="1"/>
</dbReference>
<comment type="caution">
    <text evidence="9">The sequence shown here is derived from an EMBL/GenBank/DDBJ whole genome shotgun (WGS) entry which is preliminary data.</text>
</comment>
<name>A0ABU2H3C0_9ACTN</name>
<dbReference type="PANTHER" id="PTHR34353:SF3">
    <property type="entry name" value="CRISPR-ASSOCIATED ENDONUCLEASE CAS1"/>
    <property type="match status" value="1"/>
</dbReference>
<proteinExistence type="inferred from homology"/>
<dbReference type="Gene3D" id="3.100.10.20">
    <property type="entry name" value="CRISPR-associated endonuclease Cas1, N-terminal domain"/>
    <property type="match status" value="1"/>
</dbReference>
<keyword evidence="8" id="KW-0464">Manganese</keyword>
<evidence type="ECO:0000256" key="5">
    <source>
        <dbReference type="ARBA" id="ARBA00022842"/>
    </source>
</evidence>
<dbReference type="EMBL" id="JAVLVT010000002">
    <property type="protein sequence ID" value="MDS1269793.1"/>
    <property type="molecule type" value="Genomic_DNA"/>
</dbReference>
<dbReference type="InterPro" id="IPR033641">
    <property type="entry name" value="Cas1_I-E"/>
</dbReference>
<dbReference type="Gene3D" id="1.20.120.920">
    <property type="entry name" value="CRISPR-associated endonuclease Cas1, C-terminal domain"/>
    <property type="match status" value="1"/>
</dbReference>
<dbReference type="GO" id="GO:0004519">
    <property type="term" value="F:endonuclease activity"/>
    <property type="evidence" value="ECO:0007669"/>
    <property type="project" value="UniProtKB-KW"/>
</dbReference>
<keyword evidence="10" id="KW-1185">Reference proteome</keyword>
<sequence>MSPPSEAEARRKLAAPTLAMLPRISDGLSFLYIDIARVEQTETGVCATIETQDGHPERTHLPTAALACVLLGPGTSITQRALTTLMRHGTTVIAVGAGGVRCYGGIQPTDRTTRWLERQAHAWADPTSRLDVARRMYELRFREDIEPGTPVASMRGTEGKRMQALYRALAQRHAIGRFKRSYNPDDWEDQDPVNRALSAVSAAMYGVSHAVIAHLGCSPGLGFIHAGKHHALVYDLADLYKAEFTVPLAFSLHDSTNPEAEARRRLREDFRLYRLLPRMVGDLQWLLDPDQPGLEEREDDEEEGPARIVELWDPEHGCVAGGVNYGDGVD</sequence>
<protein>
    <recommendedName>
        <fullName evidence="8">CRISPR-associated endonuclease Cas1</fullName>
        <ecNumber evidence="8">3.1.-.-</ecNumber>
    </recommendedName>
</protein>
<dbReference type="InterPro" id="IPR002729">
    <property type="entry name" value="CRISPR-assoc_Cas1"/>
</dbReference>
<dbReference type="InterPro" id="IPR042211">
    <property type="entry name" value="CRISPR-assoc_Cas1_N"/>
</dbReference>
<dbReference type="InterPro" id="IPR050646">
    <property type="entry name" value="Cas1"/>
</dbReference>
<evidence type="ECO:0000256" key="2">
    <source>
        <dbReference type="ARBA" id="ARBA00022723"/>
    </source>
</evidence>
<evidence type="ECO:0000256" key="3">
    <source>
        <dbReference type="ARBA" id="ARBA00022759"/>
    </source>
</evidence>
<reference evidence="10" key="1">
    <citation type="submission" date="2023-07" db="EMBL/GenBank/DDBJ databases">
        <title>Novel species in the genus Lipingzhangella isolated from Sambhar Salt Lake.</title>
        <authorList>
            <person name="Jiya N."/>
            <person name="Kajale S."/>
            <person name="Sharma A."/>
        </authorList>
    </citation>
    <scope>NUCLEOTIDE SEQUENCE [LARGE SCALE GENOMIC DNA]</scope>
    <source>
        <strain evidence="10">LS1_29</strain>
    </source>
</reference>
<evidence type="ECO:0000256" key="8">
    <source>
        <dbReference type="HAMAP-Rule" id="MF_01470"/>
    </source>
</evidence>